<keyword evidence="2" id="KW-0812">Transmembrane</keyword>
<feature type="non-terminal residue" evidence="4">
    <location>
        <position position="527"/>
    </location>
</feature>
<feature type="domain" description="Ig-like" evidence="3">
    <location>
        <begin position="123"/>
        <end position="187"/>
    </location>
</feature>
<feature type="transmembrane region" description="Helical" evidence="2">
    <location>
        <begin position="7"/>
        <end position="25"/>
    </location>
</feature>
<evidence type="ECO:0000313" key="4">
    <source>
        <dbReference type="EMBL" id="SNR64745.1"/>
    </source>
</evidence>
<evidence type="ECO:0000256" key="1">
    <source>
        <dbReference type="SAM" id="MobiDB-lite"/>
    </source>
</evidence>
<evidence type="ECO:0000259" key="3">
    <source>
        <dbReference type="Pfam" id="PF19081"/>
    </source>
</evidence>
<keyword evidence="2" id="KW-1133">Transmembrane helix</keyword>
<dbReference type="Pfam" id="PF19081">
    <property type="entry name" value="Ig_7"/>
    <property type="match status" value="2"/>
</dbReference>
<dbReference type="RefSeq" id="WP_141107301.1">
    <property type="nucleotide sequence ID" value="NZ_FZNX01000003.1"/>
</dbReference>
<organism evidence="4 5">
    <name type="scientific">Lutibacter flavus</name>
    <dbReference type="NCBI Taxonomy" id="691689"/>
    <lineage>
        <taxon>Bacteria</taxon>
        <taxon>Pseudomonadati</taxon>
        <taxon>Bacteroidota</taxon>
        <taxon>Flavobacteriia</taxon>
        <taxon>Flavobacteriales</taxon>
        <taxon>Flavobacteriaceae</taxon>
        <taxon>Lutibacter</taxon>
    </lineage>
</organism>
<dbReference type="Proteomes" id="UP000198412">
    <property type="component" value="Unassembled WGS sequence"/>
</dbReference>
<gene>
    <name evidence="4" type="ORF">SAMN04488111_2273</name>
</gene>
<reference evidence="5" key="1">
    <citation type="submission" date="2017-06" db="EMBL/GenBank/DDBJ databases">
        <authorList>
            <person name="Varghese N."/>
            <person name="Submissions S."/>
        </authorList>
    </citation>
    <scope>NUCLEOTIDE SEQUENCE [LARGE SCALE GENOMIC DNA]</scope>
    <source>
        <strain evidence="5">DSM 27993</strain>
    </source>
</reference>
<protein>
    <recommendedName>
        <fullName evidence="3">Ig-like domain-containing protein</fullName>
    </recommendedName>
</protein>
<dbReference type="AlphaFoldDB" id="A0A238Y0I9"/>
<sequence length="527" mass="56342">MEKEKFSLARIYFIFIFLVSIFFYSHTGFAQCTNPDTTGESSQTFCKSDNSTIESLVASGGTIVWFDAITAGSQYNPSTPLIDGNTYYADDINDGNCSPNRLAVLVSIYGQPPSNVDVFVGKCAIDNPTISDLSATGLNIAWYDAQSGGNLFNSSDLLIDGSTYWVQQTENGCTSERLPTTVTMVNPPAPNVDQNQTFCSSSNPTVADLKATETNITWYEYETSTEPLNLNLPLIDGKDYWAAQTTFPCEGTVRSLTNVVIDISPNAGTDGTYSECEANLTATNLFELLGGTPDNTGTWSGPSTLTGGYLGTFEPGVNTEGTYTYLVSSSIGICPNDTSNVNVSIITTPPPTAIETSQTFCEVDNPTVANLNATGNGILWYDTGSSSIPLNVDDILINGEDYWATQTDTSGCESSTRLMVTASIISPQPPTTTETNQTFCEVDNPTVADLNATGNGVLWYDTETSTSALNDTDSLINGEDYWATQTDTNGCSSATRLAVTTSIISTPPPTTSESNQTFCEVDNPTVA</sequence>
<feature type="region of interest" description="Disordered" evidence="1">
    <location>
        <begin position="505"/>
        <end position="527"/>
    </location>
</feature>
<evidence type="ECO:0000313" key="5">
    <source>
        <dbReference type="Proteomes" id="UP000198412"/>
    </source>
</evidence>
<dbReference type="InterPro" id="IPR044023">
    <property type="entry name" value="Ig_7"/>
</dbReference>
<proteinExistence type="predicted"/>
<dbReference type="EMBL" id="FZNX01000003">
    <property type="protein sequence ID" value="SNR64745.1"/>
    <property type="molecule type" value="Genomic_DNA"/>
</dbReference>
<accession>A0A238Y0I9</accession>
<keyword evidence="5" id="KW-1185">Reference proteome</keyword>
<feature type="domain" description="Ig-like" evidence="3">
    <location>
        <begin position="427"/>
        <end position="502"/>
    </location>
</feature>
<keyword evidence="2" id="KW-0472">Membrane</keyword>
<evidence type="ECO:0000256" key="2">
    <source>
        <dbReference type="SAM" id="Phobius"/>
    </source>
</evidence>
<dbReference type="OrthoDB" id="1236981at2"/>
<name>A0A238Y0I9_9FLAO</name>